<dbReference type="GeneTree" id="ENSGT00940000161595"/>
<dbReference type="SMART" id="SM00248">
    <property type="entry name" value="ANK"/>
    <property type="match status" value="4"/>
</dbReference>
<dbReference type="Bgee" id="ENSOANG00000050730">
    <property type="expression patterns" value="Expressed in heart and 8 other cell types or tissues"/>
</dbReference>
<dbReference type="GO" id="GO:0071222">
    <property type="term" value="P:cellular response to lipopolysaccharide"/>
    <property type="evidence" value="ECO:0000318"/>
    <property type="project" value="GO_Central"/>
</dbReference>
<feature type="compositionally biased region" description="Basic residues" evidence="2">
    <location>
        <begin position="344"/>
        <end position="355"/>
    </location>
</feature>
<feature type="compositionally biased region" description="Basic residues" evidence="2">
    <location>
        <begin position="363"/>
        <end position="373"/>
    </location>
</feature>
<gene>
    <name evidence="3" type="primary">NFKBIB</name>
</gene>
<reference evidence="3 4" key="1">
    <citation type="journal article" date="2008" name="Nature">
        <title>Genome analysis of the platypus reveals unique signatures of evolution.</title>
        <authorList>
            <person name="Warren W.C."/>
            <person name="Hillier L.W."/>
            <person name="Marshall Graves J.A."/>
            <person name="Birney E."/>
            <person name="Ponting C.P."/>
            <person name="Grutzner F."/>
            <person name="Belov K."/>
            <person name="Miller W."/>
            <person name="Clarke L."/>
            <person name="Chinwalla A.T."/>
            <person name="Yang S.P."/>
            <person name="Heger A."/>
            <person name="Locke D.P."/>
            <person name="Miethke P."/>
            <person name="Waters P.D."/>
            <person name="Veyrunes F."/>
            <person name="Fulton L."/>
            <person name="Fulton B."/>
            <person name="Graves T."/>
            <person name="Wallis J."/>
            <person name="Puente X.S."/>
            <person name="Lopez-Otin C."/>
            <person name="Ordonez G.R."/>
            <person name="Eichler E.E."/>
            <person name="Chen L."/>
            <person name="Cheng Z."/>
            <person name="Deakin J.E."/>
            <person name="Alsop A."/>
            <person name="Thompson K."/>
            <person name="Kirby P."/>
            <person name="Papenfuss A.T."/>
            <person name="Wakefield M.J."/>
            <person name="Olender T."/>
            <person name="Lancet D."/>
            <person name="Huttley G.A."/>
            <person name="Smit A.F."/>
            <person name="Pask A."/>
            <person name="Temple-Smith P."/>
            <person name="Batzer M.A."/>
            <person name="Walker J.A."/>
            <person name="Konkel M.K."/>
            <person name="Harris R.S."/>
            <person name="Whittington C.M."/>
            <person name="Wong E.S."/>
            <person name="Gemmell N.J."/>
            <person name="Buschiazzo E."/>
            <person name="Vargas Jentzsch I.M."/>
            <person name="Merkel A."/>
            <person name="Schmitz J."/>
            <person name="Zemann A."/>
            <person name="Churakov G."/>
            <person name="Kriegs J.O."/>
            <person name="Brosius J."/>
            <person name="Murchison E.P."/>
            <person name="Sachidanandam R."/>
            <person name="Smith C."/>
            <person name="Hannon G.J."/>
            <person name="Tsend-Ayush E."/>
            <person name="McMillan D."/>
            <person name="Attenborough R."/>
            <person name="Rens W."/>
            <person name="Ferguson-Smith M."/>
            <person name="Lefevre C.M."/>
            <person name="Sharp J.A."/>
            <person name="Nicholas K.R."/>
            <person name="Ray D.A."/>
            <person name="Kube M."/>
            <person name="Reinhardt R."/>
            <person name="Pringle T.H."/>
            <person name="Taylor J."/>
            <person name="Jones R.C."/>
            <person name="Nixon B."/>
            <person name="Dacheux J.L."/>
            <person name="Niwa H."/>
            <person name="Sekita Y."/>
            <person name="Huang X."/>
            <person name="Stark A."/>
            <person name="Kheradpour P."/>
            <person name="Kellis M."/>
            <person name="Flicek P."/>
            <person name="Chen Y."/>
            <person name="Webber C."/>
            <person name="Hardison R."/>
            <person name="Nelson J."/>
            <person name="Hallsworth-Pepin K."/>
            <person name="Delehaunty K."/>
            <person name="Markovic C."/>
            <person name="Minx P."/>
            <person name="Feng Y."/>
            <person name="Kremitzki C."/>
            <person name="Mitreva M."/>
            <person name="Glasscock J."/>
            <person name="Wylie T."/>
            <person name="Wohldmann P."/>
            <person name="Thiru P."/>
            <person name="Nhan M.N."/>
            <person name="Pohl C.S."/>
            <person name="Smith S.M."/>
            <person name="Hou S."/>
            <person name="Nefedov M."/>
            <person name="de Jong P.J."/>
            <person name="Renfree M.B."/>
            <person name="Mardis E.R."/>
            <person name="Wilson R.K."/>
        </authorList>
    </citation>
    <scope>NUCLEOTIDE SEQUENCE [LARGE SCALE GENOMIC DNA]</scope>
    <source>
        <strain evidence="3 4">Glennie</strain>
    </source>
</reference>
<feature type="region of interest" description="Disordered" evidence="2">
    <location>
        <begin position="195"/>
        <end position="390"/>
    </location>
</feature>
<evidence type="ECO:0000313" key="3">
    <source>
        <dbReference type="Ensembl" id="ENSOANP00000052784.1"/>
    </source>
</evidence>
<dbReference type="AlphaFoldDB" id="A0A6I8PDQ6"/>
<name>A0A6I8PDQ6_ORNAN</name>
<keyword evidence="1" id="KW-0040">ANK repeat</keyword>
<dbReference type="PANTHER" id="PTHR47303:SF1">
    <property type="entry name" value="NF-KAPPA-B INHIBITOR BETA"/>
    <property type="match status" value="1"/>
</dbReference>
<dbReference type="Gene3D" id="1.25.40.20">
    <property type="entry name" value="Ankyrin repeat-containing domain"/>
    <property type="match status" value="1"/>
</dbReference>
<dbReference type="InParanoid" id="A0A6I8PDQ6"/>
<dbReference type="Ensembl" id="ENSOANT00000076577.1">
    <property type="protein sequence ID" value="ENSOANP00000052784.1"/>
    <property type="gene ID" value="ENSOANG00000050730.1"/>
</dbReference>
<dbReference type="InterPro" id="IPR002110">
    <property type="entry name" value="Ankyrin_rpt"/>
</dbReference>
<reference evidence="3" key="3">
    <citation type="submission" date="2025-09" db="UniProtKB">
        <authorList>
            <consortium name="Ensembl"/>
        </authorList>
    </citation>
    <scope>IDENTIFICATION</scope>
    <source>
        <strain evidence="3">Glennie</strain>
    </source>
</reference>
<dbReference type="InterPro" id="IPR036770">
    <property type="entry name" value="Ankyrin_rpt-contain_sf"/>
</dbReference>
<dbReference type="Pfam" id="PF12796">
    <property type="entry name" value="Ank_2"/>
    <property type="match status" value="2"/>
</dbReference>
<evidence type="ECO:0008006" key="5">
    <source>
        <dbReference type="Google" id="ProtNLM"/>
    </source>
</evidence>
<evidence type="ECO:0000256" key="2">
    <source>
        <dbReference type="SAM" id="MobiDB-lite"/>
    </source>
</evidence>
<feature type="compositionally biased region" description="Basic residues" evidence="2">
    <location>
        <begin position="312"/>
        <end position="321"/>
    </location>
</feature>
<reference evidence="3" key="2">
    <citation type="submission" date="2025-08" db="UniProtKB">
        <authorList>
            <consortium name="Ensembl"/>
        </authorList>
    </citation>
    <scope>IDENTIFICATION</scope>
    <source>
        <strain evidence="3">Glennie</strain>
    </source>
</reference>
<protein>
    <recommendedName>
        <fullName evidence="5">NFKB inhibitor beta</fullName>
    </recommendedName>
</protein>
<keyword evidence="4" id="KW-1185">Reference proteome</keyword>
<feature type="repeat" description="ANK" evidence="1">
    <location>
        <begin position="52"/>
        <end position="84"/>
    </location>
</feature>
<dbReference type="PANTHER" id="PTHR47303">
    <property type="match status" value="1"/>
</dbReference>
<feature type="region of interest" description="Disordered" evidence="2">
    <location>
        <begin position="145"/>
        <end position="173"/>
    </location>
</feature>
<proteinExistence type="predicted"/>
<dbReference type="SUPFAM" id="SSF48403">
    <property type="entry name" value="Ankyrin repeat"/>
    <property type="match status" value="1"/>
</dbReference>
<dbReference type="PROSITE" id="PS50297">
    <property type="entry name" value="ANK_REP_REGION"/>
    <property type="match status" value="1"/>
</dbReference>
<evidence type="ECO:0000313" key="4">
    <source>
        <dbReference type="Proteomes" id="UP000002279"/>
    </source>
</evidence>
<feature type="compositionally biased region" description="Gly residues" evidence="2">
    <location>
        <begin position="295"/>
        <end position="305"/>
    </location>
</feature>
<sequence>MAAKAAEAAEAEAAGGGDDWCDSGLGSLGGAAAAAAAAGDWAPGVLGHVTEDGDTVLHLAVIHQHEAFLEFLLQYTAGTQYLDLQNDLGQTALHIAVILGDATLAAKLRAAGAGLCVTERAGNTALHLACREGWHACARALLDPPGSAHRDKEEEEEEQRLQRDSANYQGHTPLHVAVIRKDLEMVRLLRDAGVDLNKQVPPPGPRATPVPVGRAAPLPLLPSPGSGPPLLSAPAPDARSRPVAAAGLIVGNPSPSLGPGGGGDLEREGRGRGSLTPPPPAHPGTDLRAEPPAPGGGGPEPGGAGVPAAGRRGPRRPHVRGLHAPVQRLAPTLRPPAPAAARLRGPRARRRHGQRVGREPRRGRPGRQRRRGREWRGGRGGGGWPAAPGS</sequence>
<evidence type="ECO:0000256" key="1">
    <source>
        <dbReference type="PROSITE-ProRule" id="PRU00023"/>
    </source>
</evidence>
<accession>A0A6I8PDQ6</accession>
<organism evidence="3 4">
    <name type="scientific">Ornithorhynchus anatinus</name>
    <name type="common">Duckbill platypus</name>
    <dbReference type="NCBI Taxonomy" id="9258"/>
    <lineage>
        <taxon>Eukaryota</taxon>
        <taxon>Metazoa</taxon>
        <taxon>Chordata</taxon>
        <taxon>Craniata</taxon>
        <taxon>Vertebrata</taxon>
        <taxon>Euteleostomi</taxon>
        <taxon>Mammalia</taxon>
        <taxon>Monotremata</taxon>
        <taxon>Ornithorhynchidae</taxon>
        <taxon>Ornithorhynchus</taxon>
    </lineage>
</organism>
<dbReference type="PROSITE" id="PS50088">
    <property type="entry name" value="ANK_REPEAT"/>
    <property type="match status" value="3"/>
</dbReference>
<feature type="repeat" description="ANK" evidence="1">
    <location>
        <begin position="169"/>
        <end position="201"/>
    </location>
</feature>
<dbReference type="Proteomes" id="UP000002279">
    <property type="component" value="Chromosome 5"/>
</dbReference>
<feature type="repeat" description="ANK" evidence="1">
    <location>
        <begin position="88"/>
        <end position="120"/>
    </location>
</feature>
<feature type="compositionally biased region" description="Low complexity" evidence="2">
    <location>
        <begin position="209"/>
        <end position="218"/>
    </location>
</feature>